<dbReference type="KEGG" id="dtn:DTL3_1192"/>
<dbReference type="PANTHER" id="PTHR43067">
    <property type="entry name" value="OLIGOPEPTIDE/DIPEPTIDE ABC TRANSPORTER, ATPASE SUBUNIT"/>
    <property type="match status" value="1"/>
</dbReference>
<dbReference type="PROSITE" id="PS50893">
    <property type="entry name" value="ABC_TRANSPORTER_2"/>
    <property type="match status" value="1"/>
</dbReference>
<dbReference type="PROSITE" id="PS00211">
    <property type="entry name" value="ABC_TRANSPORTER_1"/>
    <property type="match status" value="1"/>
</dbReference>
<dbReference type="PANTHER" id="PTHR43067:SF3">
    <property type="entry name" value="MALTOSE ABC TRANSPORTER, ATP-BINDING PROTEIN"/>
    <property type="match status" value="1"/>
</dbReference>
<dbReference type="AlphaFoldDB" id="A0A0C7P3N8"/>
<dbReference type="InterPro" id="IPR027417">
    <property type="entry name" value="P-loop_NTPase"/>
</dbReference>
<evidence type="ECO:0000313" key="5">
    <source>
        <dbReference type="EMBL" id="CEP78494.1"/>
    </source>
</evidence>
<dbReference type="EMBL" id="LN824141">
    <property type="protein sequence ID" value="CEP78494.1"/>
    <property type="molecule type" value="Genomic_DNA"/>
</dbReference>
<dbReference type="GO" id="GO:0015833">
    <property type="term" value="P:peptide transport"/>
    <property type="evidence" value="ECO:0007669"/>
    <property type="project" value="InterPro"/>
</dbReference>
<dbReference type="GO" id="GO:0005524">
    <property type="term" value="F:ATP binding"/>
    <property type="evidence" value="ECO:0007669"/>
    <property type="project" value="UniProtKB-KW"/>
</dbReference>
<proteinExistence type="predicted"/>
<keyword evidence="1" id="KW-0813">Transport</keyword>
<dbReference type="SMART" id="SM00382">
    <property type="entry name" value="AAA"/>
    <property type="match status" value="1"/>
</dbReference>
<dbReference type="HOGENOM" id="CLU_000604_1_23_0"/>
<evidence type="ECO:0000256" key="1">
    <source>
        <dbReference type="ARBA" id="ARBA00022448"/>
    </source>
</evidence>
<dbReference type="OrthoDB" id="41661at2"/>
<evidence type="ECO:0000256" key="2">
    <source>
        <dbReference type="ARBA" id="ARBA00022741"/>
    </source>
</evidence>
<keyword evidence="6" id="KW-1185">Reference proteome</keyword>
<name>A0A0C7P3N8_DEFTU</name>
<evidence type="ECO:0000259" key="4">
    <source>
        <dbReference type="PROSITE" id="PS50893"/>
    </source>
</evidence>
<dbReference type="Pfam" id="PF08352">
    <property type="entry name" value="oligo_HPY"/>
    <property type="match status" value="1"/>
</dbReference>
<sequence length="342" mass="38519">MTTKKTMLEVNNLKTYYQTRLGEKIRAVHSVSFKLYEGEIFGIAGESGCGKSTLAMSLSGLFLPPLKYESGSVFLEGDNIFKKDINYLRKEILGKKYSYIPQSAMNALNPTIKIKDFVIDLMKEHEPDMKEKEIIELTKNRFESLSLPSRVLNLYPLELSGGMKQRVVVAISTLMNPVVVAADEPTSALDVSTQKSVIQLIKELFDDGIVKSIIFITHELPVLRHICDRIAVMYAGEFVEVGKMEDVIFNPIHPYSQALMQSILVPEKGMKDKKLPSLPGSPPDLRKIPKGCRFADRCPLAIEECKKENVEMVSLDDRSVRCIRINHILTQGKKVTPYGTKY</sequence>
<evidence type="ECO:0000256" key="3">
    <source>
        <dbReference type="ARBA" id="ARBA00022840"/>
    </source>
</evidence>
<dbReference type="RefSeq" id="WP_045087928.1">
    <property type="nucleotide sequence ID" value="NZ_LN824141.1"/>
</dbReference>
<dbReference type="CDD" id="cd03257">
    <property type="entry name" value="ABC_NikE_OppD_transporters"/>
    <property type="match status" value="1"/>
</dbReference>
<dbReference type="SUPFAM" id="SSF52540">
    <property type="entry name" value="P-loop containing nucleoside triphosphate hydrolases"/>
    <property type="match status" value="1"/>
</dbReference>
<reference evidence="6" key="1">
    <citation type="submission" date="2014-11" db="EMBL/GenBank/DDBJ databases">
        <authorList>
            <person name="Wibberg D."/>
        </authorList>
    </citation>
    <scope>NUCLEOTIDE SEQUENCE [LARGE SCALE GENOMIC DNA]</scope>
    <source>
        <strain evidence="6">L3</strain>
    </source>
</reference>
<gene>
    <name evidence="5" type="primary">dppD5</name>
    <name evidence="5" type="ORF">DTL3_1192</name>
</gene>
<dbReference type="Pfam" id="PF00005">
    <property type="entry name" value="ABC_tran"/>
    <property type="match status" value="1"/>
</dbReference>
<keyword evidence="2" id="KW-0547">Nucleotide-binding</keyword>
<keyword evidence="3" id="KW-0067">ATP-binding</keyword>
<dbReference type="InterPro" id="IPR013563">
    <property type="entry name" value="Oligopep_ABC_C"/>
</dbReference>
<dbReference type="GO" id="GO:0016887">
    <property type="term" value="F:ATP hydrolysis activity"/>
    <property type="evidence" value="ECO:0007669"/>
    <property type="project" value="InterPro"/>
</dbReference>
<dbReference type="NCBIfam" id="TIGR01727">
    <property type="entry name" value="oligo_HPY"/>
    <property type="match status" value="1"/>
</dbReference>
<accession>A0A0C7P3N8</accession>
<dbReference type="Gene3D" id="3.40.50.300">
    <property type="entry name" value="P-loop containing nucleotide triphosphate hydrolases"/>
    <property type="match status" value="1"/>
</dbReference>
<organism evidence="5 6">
    <name type="scientific">Defluviitoga tunisiensis</name>
    <dbReference type="NCBI Taxonomy" id="1006576"/>
    <lineage>
        <taxon>Bacteria</taxon>
        <taxon>Thermotogati</taxon>
        <taxon>Thermotogota</taxon>
        <taxon>Thermotogae</taxon>
        <taxon>Petrotogales</taxon>
        <taxon>Petrotogaceae</taxon>
        <taxon>Defluviitoga</taxon>
    </lineage>
</organism>
<dbReference type="InterPro" id="IPR003593">
    <property type="entry name" value="AAA+_ATPase"/>
</dbReference>
<dbReference type="InterPro" id="IPR017871">
    <property type="entry name" value="ABC_transporter-like_CS"/>
</dbReference>
<feature type="domain" description="ABC transporter" evidence="4">
    <location>
        <begin position="8"/>
        <end position="260"/>
    </location>
</feature>
<dbReference type="InterPro" id="IPR003439">
    <property type="entry name" value="ABC_transporter-like_ATP-bd"/>
</dbReference>
<dbReference type="Proteomes" id="UP000032809">
    <property type="component" value="Chromosome I"/>
</dbReference>
<dbReference type="STRING" id="1006576.DTL3_1192"/>
<evidence type="ECO:0000313" key="6">
    <source>
        <dbReference type="Proteomes" id="UP000032809"/>
    </source>
</evidence>
<protein>
    <submittedName>
        <fullName evidence="5">Oligopeptide/dipeptide ABC transporter ATPase</fullName>
    </submittedName>
</protein>